<dbReference type="GO" id="GO:0043657">
    <property type="term" value="C:host cell"/>
    <property type="evidence" value="ECO:0007669"/>
    <property type="project" value="UniProtKB-SubCell"/>
</dbReference>
<keyword evidence="3" id="KW-0964">Secreted</keyword>
<evidence type="ECO:0000256" key="3">
    <source>
        <dbReference type="ARBA" id="ARBA00022525"/>
    </source>
</evidence>
<feature type="domain" description="Crinkler effector protein N-terminal" evidence="4">
    <location>
        <begin position="34"/>
        <end position="113"/>
    </location>
</feature>
<accession>A0A2N1MHT4</accession>
<dbReference type="VEuPathDB" id="FungiDB:RhiirA1_495218"/>
<dbReference type="Proteomes" id="UP000233469">
    <property type="component" value="Unassembled WGS sequence"/>
</dbReference>
<sequence>MNRIDNMHTGKGTIFSIPLSDKISIEKEEYSIESLTIDILKKYIWEREEKNLKFTDNASELELWHVNVEEVVGVFNEVDIEQKLEGNKMKPNFLFSRYFIDKPPERNIHIIIQPPATTDQWLTDISRDIATLGYLPRQDGRGGTRLVKIDQDAYTAEGISLTDPDVNKRPDLVSRLAKSLMEKRVLLVQAPPYSGKTSLSQLLEDYLINSSNLRVIRISLLWGSSVGIRCEYDTFGEVWKNIVGVEWYEWVGQCEKIQTVLIIDETQLIYKNEKQNQADVSMKYAGNAADFWDIVKLCFQGINLHVIMFAAYGYGPNSAGLSTPVHIPPKNSIGLAEIKFTDEVLETYVKDYCVKNFGLSSNDSCIIPRFISYIKYATAGHVGFVRHILQYTMDALQNKIRKEELIWKDIYKYLNSHNFDQGINNCRATPKFDKLSRKRQKICESVYLNGSIIFSANCDNEYLVKYGVFVDNVIDNIDRLCFAAPLLERSFFQQYYESKIRASSTPDSLYEFIVKTITIICNESSEILKYSLGYGNNKILLEQTWQKEFYRIGTRALGNQYFLSWSHLGSSEFIDFYIGGKEWAIELLREGSDMDKHNRRFDETGKYKEIADVAKEIAIIDIRSESKKIRDLKERFIHVSYSDNYDAFMIECLGKETKKIKIKKI</sequence>
<dbReference type="GO" id="GO:0005576">
    <property type="term" value="C:extracellular region"/>
    <property type="evidence" value="ECO:0007669"/>
    <property type="project" value="UniProtKB-SubCell"/>
</dbReference>
<evidence type="ECO:0000259" key="4">
    <source>
        <dbReference type="Pfam" id="PF20147"/>
    </source>
</evidence>
<name>A0A2N1MHT4_9GLOM</name>
<proteinExistence type="predicted"/>
<dbReference type="EMBL" id="LLXL01002316">
    <property type="protein sequence ID" value="PKK61176.1"/>
    <property type="molecule type" value="Genomic_DNA"/>
</dbReference>
<organism evidence="5 6">
    <name type="scientific">Rhizophagus irregularis</name>
    <dbReference type="NCBI Taxonomy" id="588596"/>
    <lineage>
        <taxon>Eukaryota</taxon>
        <taxon>Fungi</taxon>
        <taxon>Fungi incertae sedis</taxon>
        <taxon>Mucoromycota</taxon>
        <taxon>Glomeromycotina</taxon>
        <taxon>Glomeromycetes</taxon>
        <taxon>Glomerales</taxon>
        <taxon>Glomeraceae</taxon>
        <taxon>Rhizophagus</taxon>
    </lineage>
</organism>
<comment type="subcellular location">
    <subcellularLocation>
        <location evidence="1">Host cell</location>
    </subcellularLocation>
    <subcellularLocation>
        <location evidence="2">Secreted</location>
    </subcellularLocation>
</comment>
<comment type="caution">
    <text evidence="5">The sequence shown here is derived from an EMBL/GenBank/DDBJ whole genome shotgun (WGS) entry which is preliminary data.</text>
</comment>
<dbReference type="AlphaFoldDB" id="A0A2N1MHT4"/>
<dbReference type="VEuPathDB" id="FungiDB:FUN_016806"/>
<reference evidence="5 6" key="2">
    <citation type="submission" date="2017-10" db="EMBL/GenBank/DDBJ databases">
        <title>Extensive intraspecific genome diversity in a model arbuscular mycorrhizal fungus.</title>
        <authorList>
            <person name="Chen E.C.H."/>
            <person name="Morin E."/>
            <person name="Baudet D."/>
            <person name="Noel J."/>
            <person name="Ndikumana S."/>
            <person name="Charron P."/>
            <person name="St-Onge C."/>
            <person name="Giorgi J."/>
            <person name="Grigoriev I.V."/>
            <person name="Roux C."/>
            <person name="Martin F.M."/>
            <person name="Corradi N."/>
        </authorList>
    </citation>
    <scope>NUCLEOTIDE SEQUENCE [LARGE SCALE GENOMIC DNA]</scope>
    <source>
        <strain evidence="5 6">C2</strain>
    </source>
</reference>
<dbReference type="InterPro" id="IPR045379">
    <property type="entry name" value="Crinkler_N"/>
</dbReference>
<dbReference type="VEuPathDB" id="FungiDB:RhiirFUN_023636"/>
<evidence type="ECO:0000313" key="5">
    <source>
        <dbReference type="EMBL" id="PKK61176.1"/>
    </source>
</evidence>
<reference evidence="5 6" key="1">
    <citation type="submission" date="2016-04" db="EMBL/GenBank/DDBJ databases">
        <title>Genome analyses suggest a sexual origin of heterokaryosis in a supposedly ancient asexual fungus.</title>
        <authorList>
            <person name="Ropars J."/>
            <person name="Sedzielewska K."/>
            <person name="Noel J."/>
            <person name="Charron P."/>
            <person name="Farinelli L."/>
            <person name="Marton T."/>
            <person name="Kruger M."/>
            <person name="Pelin A."/>
            <person name="Brachmann A."/>
            <person name="Corradi N."/>
        </authorList>
    </citation>
    <scope>NUCLEOTIDE SEQUENCE [LARGE SCALE GENOMIC DNA]</scope>
    <source>
        <strain evidence="5 6">C2</strain>
    </source>
</reference>
<evidence type="ECO:0000313" key="6">
    <source>
        <dbReference type="Proteomes" id="UP000233469"/>
    </source>
</evidence>
<evidence type="ECO:0000256" key="2">
    <source>
        <dbReference type="ARBA" id="ARBA00004613"/>
    </source>
</evidence>
<gene>
    <name evidence="5" type="ORF">RhiirC2_718608</name>
</gene>
<evidence type="ECO:0000256" key="1">
    <source>
        <dbReference type="ARBA" id="ARBA00004340"/>
    </source>
</evidence>
<dbReference type="Pfam" id="PF20147">
    <property type="entry name" value="Crinkler"/>
    <property type="match status" value="1"/>
</dbReference>
<protein>
    <recommendedName>
        <fullName evidence="4">Crinkler effector protein N-terminal domain-containing protein</fullName>
    </recommendedName>
</protein>